<sequence>MESALSPVATRGQLRTLGIRPTTTGDPTMNDLNTHQLLSVSDAADLLAVSTKTIRRYIAAGQLEAVRFGSKTLRVKMASIERLIRAGSFGGRAAASVTTSTAWRPWTNGR</sequence>
<organism evidence="2 3">
    <name type="scientific">Nocardioides panzhihuensis</name>
    <dbReference type="NCBI Taxonomy" id="860243"/>
    <lineage>
        <taxon>Bacteria</taxon>
        <taxon>Bacillati</taxon>
        <taxon>Actinomycetota</taxon>
        <taxon>Actinomycetes</taxon>
        <taxon>Propionibacteriales</taxon>
        <taxon>Nocardioidaceae</taxon>
        <taxon>Nocardioides</taxon>
    </lineage>
</organism>
<keyword evidence="3" id="KW-1185">Reference proteome</keyword>
<reference evidence="2 3" key="1">
    <citation type="submission" date="2020-07" db="EMBL/GenBank/DDBJ databases">
        <title>Sequencing the genomes of 1000 actinobacteria strains.</title>
        <authorList>
            <person name="Klenk H.-P."/>
        </authorList>
    </citation>
    <scope>NUCLEOTIDE SEQUENCE [LARGE SCALE GENOMIC DNA]</scope>
    <source>
        <strain evidence="2 3">DSM 26487</strain>
    </source>
</reference>
<dbReference type="InterPro" id="IPR010093">
    <property type="entry name" value="SinI_DNA-bd"/>
</dbReference>
<proteinExistence type="predicted"/>
<dbReference type="NCBIfam" id="TIGR01764">
    <property type="entry name" value="excise"/>
    <property type="match status" value="1"/>
</dbReference>
<dbReference type="EMBL" id="JACBZR010000001">
    <property type="protein sequence ID" value="NYI75489.1"/>
    <property type="molecule type" value="Genomic_DNA"/>
</dbReference>
<dbReference type="GO" id="GO:0003677">
    <property type="term" value="F:DNA binding"/>
    <property type="evidence" value="ECO:0007669"/>
    <property type="project" value="InterPro"/>
</dbReference>
<evidence type="ECO:0000313" key="3">
    <source>
        <dbReference type="Proteomes" id="UP000564496"/>
    </source>
</evidence>
<gene>
    <name evidence="2" type="ORF">BJ988_000137</name>
</gene>
<dbReference type="InterPro" id="IPR041657">
    <property type="entry name" value="HTH_17"/>
</dbReference>
<dbReference type="InterPro" id="IPR009061">
    <property type="entry name" value="DNA-bd_dom_put_sf"/>
</dbReference>
<feature type="domain" description="Helix-turn-helix" evidence="1">
    <location>
        <begin position="37"/>
        <end position="87"/>
    </location>
</feature>
<dbReference type="Pfam" id="PF12728">
    <property type="entry name" value="HTH_17"/>
    <property type="match status" value="1"/>
</dbReference>
<dbReference type="Proteomes" id="UP000564496">
    <property type="component" value="Unassembled WGS sequence"/>
</dbReference>
<dbReference type="AlphaFoldDB" id="A0A7Z0DHH7"/>
<evidence type="ECO:0000313" key="2">
    <source>
        <dbReference type="EMBL" id="NYI75489.1"/>
    </source>
</evidence>
<dbReference type="RefSeq" id="WP_218860483.1">
    <property type="nucleotide sequence ID" value="NZ_JACBZR010000001.1"/>
</dbReference>
<dbReference type="SUPFAM" id="SSF46955">
    <property type="entry name" value="Putative DNA-binding domain"/>
    <property type="match status" value="1"/>
</dbReference>
<accession>A0A7Z0DHH7</accession>
<evidence type="ECO:0000259" key="1">
    <source>
        <dbReference type="Pfam" id="PF12728"/>
    </source>
</evidence>
<comment type="caution">
    <text evidence="2">The sequence shown here is derived from an EMBL/GenBank/DDBJ whole genome shotgun (WGS) entry which is preliminary data.</text>
</comment>
<protein>
    <submittedName>
        <fullName evidence="2">Excisionase family DNA binding protein</fullName>
    </submittedName>
</protein>
<name>A0A7Z0DHH7_9ACTN</name>